<evidence type="ECO:0000259" key="2">
    <source>
        <dbReference type="Pfam" id="PF02169"/>
    </source>
</evidence>
<evidence type="ECO:0000313" key="3">
    <source>
        <dbReference type="EMBL" id="UXY15322.1"/>
    </source>
</evidence>
<dbReference type="RefSeq" id="WP_263124728.1">
    <property type="nucleotide sequence ID" value="NZ_CP106753.1"/>
</dbReference>
<keyword evidence="4" id="KW-1185">Reference proteome</keyword>
<keyword evidence="1" id="KW-0732">Signal</keyword>
<dbReference type="Pfam" id="PF02169">
    <property type="entry name" value="LPP20"/>
    <property type="match status" value="1"/>
</dbReference>
<proteinExistence type="predicted"/>
<organism evidence="3 4">
    <name type="scientific">Chitiniphilus purpureus</name>
    <dbReference type="NCBI Taxonomy" id="2981137"/>
    <lineage>
        <taxon>Bacteria</taxon>
        <taxon>Pseudomonadati</taxon>
        <taxon>Pseudomonadota</taxon>
        <taxon>Betaproteobacteria</taxon>
        <taxon>Neisseriales</taxon>
        <taxon>Chitinibacteraceae</taxon>
        <taxon>Chitiniphilus</taxon>
    </lineage>
</organism>
<protein>
    <submittedName>
        <fullName evidence="3">LPP20 family lipoprotein</fullName>
    </submittedName>
</protein>
<dbReference type="PROSITE" id="PS51257">
    <property type="entry name" value="PROKAR_LIPOPROTEIN"/>
    <property type="match status" value="1"/>
</dbReference>
<evidence type="ECO:0000313" key="4">
    <source>
        <dbReference type="Proteomes" id="UP001061302"/>
    </source>
</evidence>
<gene>
    <name evidence="3" type="ORF">N8I74_18715</name>
</gene>
<accession>A0ABY6DLS9</accession>
<dbReference type="Proteomes" id="UP001061302">
    <property type="component" value="Chromosome"/>
</dbReference>
<dbReference type="InterPro" id="IPR024952">
    <property type="entry name" value="LPP20-like_dom"/>
</dbReference>
<sequence>MILRSVVAFCCLLLTGCTGLSKSQTGEAAPPVVVPQVITVLGHAAPPAGNELTAAQKRLMALRASRLDAYRALAEMVWGVRLSGQSTVAQMAMQQDRLRVFVEGYLRGARVVSSRELADGSFETQVELTLAPEFIRTLAGGETVVTAAPVAVEPEPARPAPAPAQTTPLQPVSAQADLRNFYYAQ</sequence>
<keyword evidence="3" id="KW-0449">Lipoprotein</keyword>
<feature type="chain" id="PRO_5047351439" evidence="1">
    <location>
        <begin position="29"/>
        <end position="185"/>
    </location>
</feature>
<name>A0ABY6DLS9_9NEIS</name>
<feature type="domain" description="Lipoprotein LPP20-like" evidence="2">
    <location>
        <begin position="53"/>
        <end position="128"/>
    </location>
</feature>
<evidence type="ECO:0000256" key="1">
    <source>
        <dbReference type="SAM" id="SignalP"/>
    </source>
</evidence>
<feature type="signal peptide" evidence="1">
    <location>
        <begin position="1"/>
        <end position="28"/>
    </location>
</feature>
<dbReference type="EMBL" id="CP106753">
    <property type="protein sequence ID" value="UXY15322.1"/>
    <property type="molecule type" value="Genomic_DNA"/>
</dbReference>
<reference evidence="3" key="1">
    <citation type="submission" date="2022-10" db="EMBL/GenBank/DDBJ databases">
        <title>Chitiniphilus purpureus sp. nov., a novel chitin-degrading bacterium isolated from crawfish pond sediment.</title>
        <authorList>
            <person name="Li K."/>
        </authorList>
    </citation>
    <scope>NUCLEOTIDE SEQUENCE</scope>
    <source>
        <strain evidence="3">CD1</strain>
    </source>
</reference>